<comment type="caution">
    <text evidence="6">The sequence shown here is derived from an EMBL/GenBank/DDBJ whole genome shotgun (WGS) entry which is preliminary data.</text>
</comment>
<evidence type="ECO:0000259" key="5">
    <source>
        <dbReference type="Pfam" id="PF14768"/>
    </source>
</evidence>
<evidence type="ECO:0000256" key="2">
    <source>
        <dbReference type="ARBA" id="ARBA00022771"/>
    </source>
</evidence>
<sequence>MNSRSSPQYKNLGFKHKQSPKELKEKFRKSYKEKVQNCREMLMDRFRGTVAEQDLCNTLTDIYKSVIDFNVIENDELEILEELKNELVQEELDWWIREYEKSQLDNVDWSSMEQDDEVICPICQKSNLKLANGNVSCSNCKTKFNTSKKLTDIKKSIVTCLEKHATLCTQEPQFTVIPDLNESHIYLICEICSEMNVLI</sequence>
<name>A0A0L7LTE4_OPEBR</name>
<keyword evidence="7" id="KW-1185">Reference proteome</keyword>
<dbReference type="GO" id="GO:0006606">
    <property type="term" value="P:protein import into nucleus"/>
    <property type="evidence" value="ECO:0007669"/>
    <property type="project" value="TreeGrafter"/>
</dbReference>
<dbReference type="GO" id="GO:0005634">
    <property type="term" value="C:nucleus"/>
    <property type="evidence" value="ECO:0007669"/>
    <property type="project" value="TreeGrafter"/>
</dbReference>
<organism evidence="6 7">
    <name type="scientific">Operophtera brumata</name>
    <name type="common">Winter moth</name>
    <name type="synonym">Phalaena brumata</name>
    <dbReference type="NCBI Taxonomy" id="104452"/>
    <lineage>
        <taxon>Eukaryota</taxon>
        <taxon>Metazoa</taxon>
        <taxon>Ecdysozoa</taxon>
        <taxon>Arthropoda</taxon>
        <taxon>Hexapoda</taxon>
        <taxon>Insecta</taxon>
        <taxon>Pterygota</taxon>
        <taxon>Neoptera</taxon>
        <taxon>Endopterygota</taxon>
        <taxon>Lepidoptera</taxon>
        <taxon>Glossata</taxon>
        <taxon>Ditrysia</taxon>
        <taxon>Geometroidea</taxon>
        <taxon>Geometridae</taxon>
        <taxon>Larentiinae</taxon>
        <taxon>Operophtera</taxon>
    </lineage>
</organism>
<dbReference type="AlphaFoldDB" id="A0A0L7LTE4"/>
<feature type="domain" description="RPA-interacting protein C-terminal" evidence="5">
    <location>
        <begin position="119"/>
        <end position="196"/>
    </location>
</feature>
<dbReference type="STRING" id="104452.A0A0L7LTE4"/>
<reference evidence="6 7" key="1">
    <citation type="journal article" date="2015" name="Genome Biol. Evol.">
        <title>The genome of winter moth (Operophtera brumata) provides a genomic perspective on sexual dimorphism and phenology.</title>
        <authorList>
            <person name="Derks M.F."/>
            <person name="Smit S."/>
            <person name="Salis L."/>
            <person name="Schijlen E."/>
            <person name="Bossers A."/>
            <person name="Mateman C."/>
            <person name="Pijl A.S."/>
            <person name="de Ridder D."/>
            <person name="Groenen M.A."/>
            <person name="Visser M.E."/>
            <person name="Megens H.J."/>
        </authorList>
    </citation>
    <scope>NUCLEOTIDE SEQUENCE [LARGE SCALE GENOMIC DNA]</scope>
    <source>
        <strain evidence="6">WM2013NL</strain>
        <tissue evidence="6">Head and thorax</tissue>
    </source>
</reference>
<evidence type="ECO:0000313" key="6">
    <source>
        <dbReference type="EMBL" id="KOB78707.1"/>
    </source>
</evidence>
<gene>
    <name evidence="6" type="ORF">OBRU01_01843</name>
</gene>
<evidence type="ECO:0000256" key="4">
    <source>
        <dbReference type="SAM" id="MobiDB-lite"/>
    </source>
</evidence>
<evidence type="ECO:0000256" key="1">
    <source>
        <dbReference type="ARBA" id="ARBA00022723"/>
    </source>
</evidence>
<dbReference type="PANTHER" id="PTHR31742">
    <property type="entry name" value="RPA-INTERACTING PROTEIN RPAIN"/>
    <property type="match status" value="1"/>
</dbReference>
<dbReference type="Proteomes" id="UP000037510">
    <property type="component" value="Unassembled WGS sequence"/>
</dbReference>
<evidence type="ECO:0000256" key="3">
    <source>
        <dbReference type="ARBA" id="ARBA00022833"/>
    </source>
</evidence>
<keyword evidence="1" id="KW-0479">Metal-binding</keyword>
<accession>A0A0L7LTE4</accession>
<dbReference type="Pfam" id="PF14768">
    <property type="entry name" value="RPA_interact_C"/>
    <property type="match status" value="1"/>
</dbReference>
<dbReference type="GO" id="GO:0008270">
    <property type="term" value="F:zinc ion binding"/>
    <property type="evidence" value="ECO:0007669"/>
    <property type="project" value="UniProtKB-KW"/>
</dbReference>
<dbReference type="InterPro" id="IPR028159">
    <property type="entry name" value="RPA_interact_C_dom"/>
</dbReference>
<proteinExistence type="predicted"/>
<keyword evidence="3" id="KW-0862">Zinc</keyword>
<dbReference type="EMBL" id="JTDY01000127">
    <property type="protein sequence ID" value="KOB78707.1"/>
    <property type="molecule type" value="Genomic_DNA"/>
</dbReference>
<evidence type="ECO:0000313" key="7">
    <source>
        <dbReference type="Proteomes" id="UP000037510"/>
    </source>
</evidence>
<protein>
    <submittedName>
        <fullName evidence="6">Putative RPA interacting protein</fullName>
    </submittedName>
</protein>
<dbReference type="PANTHER" id="PTHR31742:SF1">
    <property type="entry name" value="RPA-INTERACTING PROTEIN"/>
    <property type="match status" value="1"/>
</dbReference>
<feature type="region of interest" description="Disordered" evidence="4">
    <location>
        <begin position="1"/>
        <end position="23"/>
    </location>
</feature>
<dbReference type="InterPro" id="IPR028156">
    <property type="entry name" value="RIP"/>
</dbReference>
<keyword evidence="2" id="KW-0863">Zinc-finger</keyword>